<dbReference type="AlphaFoldDB" id="A0A1R4JG59"/>
<keyword evidence="3" id="KW-1185">Reference proteome</keyword>
<evidence type="ECO:0000256" key="1">
    <source>
        <dbReference type="SAM" id="MobiDB-lite"/>
    </source>
</evidence>
<name>A0A1R4JG59_9ACTN</name>
<gene>
    <name evidence="2" type="ORF">FM114_07345</name>
</gene>
<sequence length="47" mass="4721">MAPSGPAASCHRQGVTASSVLLWHSTASGPVDPEVMAQPVCARTTAS</sequence>
<organism evidence="2 3">
    <name type="scientific">Luteococcus japonicus LSP_Lj1</name>
    <dbReference type="NCBI Taxonomy" id="1255658"/>
    <lineage>
        <taxon>Bacteria</taxon>
        <taxon>Bacillati</taxon>
        <taxon>Actinomycetota</taxon>
        <taxon>Actinomycetes</taxon>
        <taxon>Propionibacteriales</taxon>
        <taxon>Propionibacteriaceae</taxon>
        <taxon>Luteococcus</taxon>
    </lineage>
</organism>
<protein>
    <submittedName>
        <fullName evidence="2">Uncharacterized protein</fullName>
    </submittedName>
</protein>
<dbReference type="Proteomes" id="UP000188342">
    <property type="component" value="Unassembled WGS sequence"/>
</dbReference>
<evidence type="ECO:0000313" key="2">
    <source>
        <dbReference type="EMBL" id="SJN31008.1"/>
    </source>
</evidence>
<reference evidence="2 3" key="1">
    <citation type="submission" date="2017-02" db="EMBL/GenBank/DDBJ databases">
        <authorList>
            <person name="Peterson S.W."/>
        </authorList>
    </citation>
    <scope>NUCLEOTIDE SEQUENCE [LARGE SCALE GENOMIC DNA]</scope>
    <source>
        <strain evidence="2 3">LSP_Lj1</strain>
    </source>
</reference>
<dbReference type="STRING" id="1255658.FM114_07345"/>
<proteinExistence type="predicted"/>
<evidence type="ECO:0000313" key="3">
    <source>
        <dbReference type="Proteomes" id="UP000188342"/>
    </source>
</evidence>
<dbReference type="EMBL" id="FUKQ01000029">
    <property type="protein sequence ID" value="SJN31008.1"/>
    <property type="molecule type" value="Genomic_DNA"/>
</dbReference>
<accession>A0A1R4JG59</accession>
<feature type="region of interest" description="Disordered" evidence="1">
    <location>
        <begin position="27"/>
        <end position="47"/>
    </location>
</feature>